<feature type="domain" description="Flavin reductase like" evidence="4">
    <location>
        <begin position="26"/>
        <end position="184"/>
    </location>
</feature>
<dbReference type="PANTHER" id="PTHR43567:SF1">
    <property type="entry name" value="FLAVOREDOXIN"/>
    <property type="match status" value="1"/>
</dbReference>
<gene>
    <name evidence="5" type="ORF">SAMN02745673_01381</name>
</gene>
<dbReference type="PANTHER" id="PTHR43567">
    <property type="entry name" value="FLAVOREDOXIN-RELATED-RELATED"/>
    <property type="match status" value="1"/>
</dbReference>
<dbReference type="InterPro" id="IPR012349">
    <property type="entry name" value="Split_barrel_FMN-bd"/>
</dbReference>
<dbReference type="GO" id="GO:0016646">
    <property type="term" value="F:oxidoreductase activity, acting on the CH-NH group of donors, NAD or NADP as acceptor"/>
    <property type="evidence" value="ECO:0007669"/>
    <property type="project" value="UniProtKB-ARBA"/>
</dbReference>
<keyword evidence="6" id="KW-1185">Reference proteome</keyword>
<dbReference type="GO" id="GO:0010181">
    <property type="term" value="F:FMN binding"/>
    <property type="evidence" value="ECO:0007669"/>
    <property type="project" value="InterPro"/>
</dbReference>
<evidence type="ECO:0000313" key="5">
    <source>
        <dbReference type="EMBL" id="SJZ76806.1"/>
    </source>
</evidence>
<dbReference type="InterPro" id="IPR052174">
    <property type="entry name" value="Flavoredoxin"/>
</dbReference>
<organism evidence="5 6">
    <name type="scientific">Marinactinospora thermotolerans DSM 45154</name>
    <dbReference type="NCBI Taxonomy" id="1122192"/>
    <lineage>
        <taxon>Bacteria</taxon>
        <taxon>Bacillati</taxon>
        <taxon>Actinomycetota</taxon>
        <taxon>Actinomycetes</taxon>
        <taxon>Streptosporangiales</taxon>
        <taxon>Nocardiopsidaceae</taxon>
        <taxon>Marinactinospora</taxon>
    </lineage>
</organism>
<keyword evidence="2" id="KW-0285">Flavoprotein</keyword>
<dbReference type="OrthoDB" id="9794638at2"/>
<dbReference type="STRING" id="1122192.SAMN02745673_01381"/>
<evidence type="ECO:0000256" key="2">
    <source>
        <dbReference type="ARBA" id="ARBA00022630"/>
    </source>
</evidence>
<evidence type="ECO:0000259" key="4">
    <source>
        <dbReference type="SMART" id="SM00903"/>
    </source>
</evidence>
<dbReference type="AlphaFoldDB" id="A0A1T4NCM8"/>
<comment type="cofactor">
    <cofactor evidence="1">
        <name>FMN</name>
        <dbReference type="ChEBI" id="CHEBI:58210"/>
    </cofactor>
</comment>
<dbReference type="Proteomes" id="UP000190637">
    <property type="component" value="Unassembled WGS sequence"/>
</dbReference>
<comment type="similarity">
    <text evidence="3">Belongs to the flavoredoxin family.</text>
</comment>
<dbReference type="EMBL" id="FUWS01000003">
    <property type="protein sequence ID" value="SJZ76806.1"/>
    <property type="molecule type" value="Genomic_DNA"/>
</dbReference>
<dbReference type="SUPFAM" id="SSF50475">
    <property type="entry name" value="FMN-binding split barrel"/>
    <property type="match status" value="1"/>
</dbReference>
<sequence>MAVMRNGTSAPIAPATPDFATVKPSVLYFGSLVSLLSTLNPDGGANLAPNSSMWALGHTLVIGLGEGGQTLENLRRGGELVVNLPEADQWPSVERLAPLTGALPVPPEKAGVYRHERDKFGAAGLTALASERVAPPRVAEYPVHLEAVARQIAPAAAGGFAMVEAEVLHVHVRPDLSVPGSDHVDVGAWHPLFYVFRHFIAAGTDLGRDFRAER</sequence>
<reference evidence="5 6" key="1">
    <citation type="submission" date="2017-02" db="EMBL/GenBank/DDBJ databases">
        <authorList>
            <person name="Peterson S.W."/>
        </authorList>
    </citation>
    <scope>NUCLEOTIDE SEQUENCE [LARGE SCALE GENOMIC DNA]</scope>
    <source>
        <strain evidence="5 6">DSM 45154</strain>
    </source>
</reference>
<evidence type="ECO:0000256" key="1">
    <source>
        <dbReference type="ARBA" id="ARBA00001917"/>
    </source>
</evidence>
<dbReference type="SMART" id="SM00903">
    <property type="entry name" value="Flavin_Reduct"/>
    <property type="match status" value="1"/>
</dbReference>
<dbReference type="InterPro" id="IPR002563">
    <property type="entry name" value="Flavin_Rdtase-like_dom"/>
</dbReference>
<dbReference type="Gene3D" id="2.30.110.10">
    <property type="entry name" value="Electron Transport, Fmn-binding Protein, Chain A"/>
    <property type="match status" value="1"/>
</dbReference>
<evidence type="ECO:0000256" key="3">
    <source>
        <dbReference type="ARBA" id="ARBA00038054"/>
    </source>
</evidence>
<proteinExistence type="inferred from homology"/>
<evidence type="ECO:0000313" key="6">
    <source>
        <dbReference type="Proteomes" id="UP000190637"/>
    </source>
</evidence>
<name>A0A1T4NCM8_9ACTN</name>
<protein>
    <submittedName>
        <fullName evidence="5">NADH-FMN oxidoreductase RutF, flavin reductase (DIM6/NTAB) family</fullName>
    </submittedName>
</protein>
<accession>A0A1T4NCM8</accession>
<dbReference type="Pfam" id="PF01613">
    <property type="entry name" value="Flavin_Reduct"/>
    <property type="match status" value="1"/>
</dbReference>